<dbReference type="AlphaFoldDB" id="A0A9I9E2X6"/>
<organism evidence="2">
    <name type="scientific">Cucumis melo</name>
    <name type="common">Muskmelon</name>
    <dbReference type="NCBI Taxonomy" id="3656"/>
    <lineage>
        <taxon>Eukaryota</taxon>
        <taxon>Viridiplantae</taxon>
        <taxon>Streptophyta</taxon>
        <taxon>Embryophyta</taxon>
        <taxon>Tracheophyta</taxon>
        <taxon>Spermatophyta</taxon>
        <taxon>Magnoliopsida</taxon>
        <taxon>eudicotyledons</taxon>
        <taxon>Gunneridae</taxon>
        <taxon>Pentapetalae</taxon>
        <taxon>rosids</taxon>
        <taxon>fabids</taxon>
        <taxon>Cucurbitales</taxon>
        <taxon>Cucurbitaceae</taxon>
        <taxon>Benincaseae</taxon>
        <taxon>Cucumis</taxon>
    </lineage>
</organism>
<feature type="compositionally biased region" description="Pro residues" evidence="1">
    <location>
        <begin position="17"/>
        <end position="35"/>
    </location>
</feature>
<evidence type="ECO:0000256" key="1">
    <source>
        <dbReference type="SAM" id="MobiDB-lite"/>
    </source>
</evidence>
<sequence length="70" mass="7571">QIARRRRTSPVFFSLPPSSPPPYLSSSPSPSPVTPPSCRSPRSSDAGEPPFVIARFQADPTQNPLPVRAE</sequence>
<dbReference type="EnsemblPlants" id="MELO3C027864.2.1">
    <property type="protein sequence ID" value="MELO3C027864.2.1"/>
    <property type="gene ID" value="MELO3C027864.2"/>
</dbReference>
<dbReference type="Gramene" id="MELO3C027864.2.1">
    <property type="protein sequence ID" value="MELO3C027864.2.1"/>
    <property type="gene ID" value="MELO3C027864.2"/>
</dbReference>
<reference evidence="2" key="1">
    <citation type="submission" date="2023-03" db="UniProtKB">
        <authorList>
            <consortium name="EnsemblPlants"/>
        </authorList>
    </citation>
    <scope>IDENTIFICATION</scope>
</reference>
<evidence type="ECO:0000313" key="2">
    <source>
        <dbReference type="EnsemblPlants" id="MELO3C027864.2.1"/>
    </source>
</evidence>
<name>A0A9I9E2X6_CUCME</name>
<feature type="region of interest" description="Disordered" evidence="1">
    <location>
        <begin position="1"/>
        <end position="70"/>
    </location>
</feature>
<accession>A0A9I9E2X6</accession>
<proteinExistence type="predicted"/>
<protein>
    <submittedName>
        <fullName evidence="2">Uncharacterized protein</fullName>
    </submittedName>
</protein>